<dbReference type="GO" id="GO:0006888">
    <property type="term" value="P:endoplasmic reticulum to Golgi vesicle-mediated transport"/>
    <property type="evidence" value="ECO:0007669"/>
    <property type="project" value="UniProtKB-UniRule"/>
</dbReference>
<dbReference type="GO" id="GO:0000139">
    <property type="term" value="C:Golgi membrane"/>
    <property type="evidence" value="ECO:0007669"/>
    <property type="project" value="UniProtKB-SubCell"/>
</dbReference>
<evidence type="ECO:0000256" key="7">
    <source>
        <dbReference type="ARBA" id="ARBA00022927"/>
    </source>
</evidence>
<evidence type="ECO:0000256" key="4">
    <source>
        <dbReference type="ARBA" id="ARBA00022737"/>
    </source>
</evidence>
<evidence type="ECO:0000256" key="5">
    <source>
        <dbReference type="ARBA" id="ARBA00022824"/>
    </source>
</evidence>
<keyword evidence="2 10" id="KW-0853">WD repeat</keyword>
<keyword evidence="3 10" id="KW-0812">Transmembrane</keyword>
<evidence type="ECO:0000256" key="11">
    <source>
        <dbReference type="SAM" id="MobiDB-lite"/>
    </source>
</evidence>
<dbReference type="OrthoDB" id="16538at2759"/>
<keyword evidence="1 10" id="KW-0813">Transport</keyword>
<dbReference type="STRING" id="675120.M2Y3U3"/>
<feature type="region of interest" description="Disordered" evidence="11">
    <location>
        <begin position="254"/>
        <end position="276"/>
    </location>
</feature>
<keyword evidence="5 10" id="KW-0256">Endoplasmic reticulum</keyword>
<dbReference type="PANTHER" id="PTHR23284">
    <property type="entry name" value="PROLACTIN REGULATORY ELEMENT BINDING PROTEIN"/>
    <property type="match status" value="1"/>
</dbReference>
<accession>M2Y3U3</accession>
<organism evidence="12 13">
    <name type="scientific">Dothistroma septosporum (strain NZE10 / CBS 128990)</name>
    <name type="common">Red band needle blight fungus</name>
    <name type="synonym">Mycosphaerella pini</name>
    <dbReference type="NCBI Taxonomy" id="675120"/>
    <lineage>
        <taxon>Eukaryota</taxon>
        <taxon>Fungi</taxon>
        <taxon>Dikarya</taxon>
        <taxon>Ascomycota</taxon>
        <taxon>Pezizomycotina</taxon>
        <taxon>Dothideomycetes</taxon>
        <taxon>Dothideomycetidae</taxon>
        <taxon>Mycosphaerellales</taxon>
        <taxon>Mycosphaerellaceae</taxon>
        <taxon>Dothistroma</taxon>
    </lineage>
</organism>
<keyword evidence="6" id="KW-0931">ER-Golgi transport</keyword>
<evidence type="ECO:0000313" key="13">
    <source>
        <dbReference type="Proteomes" id="UP000016933"/>
    </source>
</evidence>
<comment type="subcellular location">
    <subcellularLocation>
        <location evidence="10">Endoplasmic reticulum membrane</location>
        <topology evidence="10">Single-pass type II membrane protein</topology>
    </subcellularLocation>
    <subcellularLocation>
        <location evidence="10">Golgi apparatus membrane</location>
        <topology evidence="10">Single-pass type II membrane protein</topology>
    </subcellularLocation>
</comment>
<evidence type="ECO:0000256" key="1">
    <source>
        <dbReference type="ARBA" id="ARBA00022448"/>
    </source>
</evidence>
<comment type="function">
    <text evidence="10">Guanine nucleotide-exchange factor (GEF) required for the formation or budding of transport vesicles from the ER.</text>
</comment>
<dbReference type="HOGENOM" id="CLU_021000_0_0_1"/>
<evidence type="ECO:0000256" key="10">
    <source>
        <dbReference type="RuleBase" id="RU369019"/>
    </source>
</evidence>
<keyword evidence="8 10" id="KW-1133">Transmembrane helix</keyword>
<dbReference type="InterPro" id="IPR045260">
    <property type="entry name" value="Sec12-like"/>
</dbReference>
<sequence length="647" mass="71606">MPPLMNSNVSYAKHTLPFPIYSAEFDPYNRGYLLVAGGGGESKTGIPNQITLLDVNNRAVIETAAEIDLSREEDSPQSITSLATKDGLITYAGINSAQSEQDQGNNEHFRAVEIKYPPRKRQKIDAPSSDEKASIKKLGKVAIFKAAKGPRQEKYQRLTRLSPVSRRQDGRPARRIGAVASSLGKQNEVVVFDATVTIPQSADILTRIDLPEKQEAADIDIANTDEDEFSVAYCDDYDIYEQTFKYDFDKKKVEKRPNGPRRVHQAPHGDNFQKAGSRSKLRCLRFLNSQNLVAVVNKPGKTGAELRIFHLYPTGPALHMGRKQLPSRIRQANSLDVCALDTDQNGNQQFVIAVAGQDNSIEVYTADYQAATDTFSSIRGFLTLRDVHKQVITKVVWAPFYSPARAHEQHTTGSNGQPVKREHPGPQYVRLASTSIGNTVVIDTFPLQPLEPKKGDSRYVLSHPNDRYFWTGAYVLVISVVVLITAFLFTAFSSGFSETDVGPFSFLPQGVKDFLDMPAGAAYNRAGYSKVTPDVPAATAHSLRSALAEYHASPEDAAATAVVIRNVPENDGLEVHVHSEKDKYLEKDVNAKHWHELEEHEKAFWKEKLIKAGQWVEGEGESILKGVLWSTYAGLVGQAGQAVLREL</sequence>
<dbReference type="GO" id="GO:0015031">
    <property type="term" value="P:protein transport"/>
    <property type="evidence" value="ECO:0007669"/>
    <property type="project" value="UniProtKB-KW"/>
</dbReference>
<reference evidence="13" key="1">
    <citation type="journal article" date="2012" name="PLoS Genet.">
        <title>The genomes of the fungal plant pathogens Cladosporium fulvum and Dothistroma septosporum reveal adaptation to different hosts and lifestyles but also signatures of common ancestry.</title>
        <authorList>
            <person name="de Wit P.J.G.M."/>
            <person name="van der Burgt A."/>
            <person name="Oekmen B."/>
            <person name="Stergiopoulos I."/>
            <person name="Abd-Elsalam K.A."/>
            <person name="Aerts A.L."/>
            <person name="Bahkali A.H."/>
            <person name="Beenen H.G."/>
            <person name="Chettri P."/>
            <person name="Cox M.P."/>
            <person name="Datema E."/>
            <person name="de Vries R.P."/>
            <person name="Dhillon B."/>
            <person name="Ganley A.R."/>
            <person name="Griffiths S.A."/>
            <person name="Guo Y."/>
            <person name="Hamelin R.C."/>
            <person name="Henrissat B."/>
            <person name="Kabir M.S."/>
            <person name="Jashni M.K."/>
            <person name="Kema G."/>
            <person name="Klaubauf S."/>
            <person name="Lapidus A."/>
            <person name="Levasseur A."/>
            <person name="Lindquist E."/>
            <person name="Mehrabi R."/>
            <person name="Ohm R.A."/>
            <person name="Owen T.J."/>
            <person name="Salamov A."/>
            <person name="Schwelm A."/>
            <person name="Schijlen E."/>
            <person name="Sun H."/>
            <person name="van den Burg H.A."/>
            <person name="van Ham R.C.H.J."/>
            <person name="Zhang S."/>
            <person name="Goodwin S.B."/>
            <person name="Grigoriev I.V."/>
            <person name="Collemare J."/>
            <person name="Bradshaw R.E."/>
        </authorList>
    </citation>
    <scope>NUCLEOTIDE SEQUENCE [LARGE SCALE GENOMIC DNA]</scope>
    <source>
        <strain evidence="13">NZE10 / CBS 128990</strain>
    </source>
</reference>
<comment type="similarity">
    <text evidence="10">Belongs to the WD repeat SEC12 family.</text>
</comment>
<dbReference type="GO" id="GO:0005085">
    <property type="term" value="F:guanyl-nucleotide exchange factor activity"/>
    <property type="evidence" value="ECO:0007669"/>
    <property type="project" value="InterPro"/>
</dbReference>
<dbReference type="InterPro" id="IPR015943">
    <property type="entry name" value="WD40/YVTN_repeat-like_dom_sf"/>
</dbReference>
<dbReference type="SUPFAM" id="SSF50978">
    <property type="entry name" value="WD40 repeat-like"/>
    <property type="match status" value="1"/>
</dbReference>
<dbReference type="eggNOG" id="KOG0771">
    <property type="taxonomic scope" value="Eukaryota"/>
</dbReference>
<reference evidence="12 13" key="2">
    <citation type="journal article" date="2012" name="PLoS Pathog.">
        <title>Diverse lifestyles and strategies of plant pathogenesis encoded in the genomes of eighteen Dothideomycetes fungi.</title>
        <authorList>
            <person name="Ohm R.A."/>
            <person name="Feau N."/>
            <person name="Henrissat B."/>
            <person name="Schoch C.L."/>
            <person name="Horwitz B.A."/>
            <person name="Barry K.W."/>
            <person name="Condon B.J."/>
            <person name="Copeland A.C."/>
            <person name="Dhillon B."/>
            <person name="Glaser F."/>
            <person name="Hesse C.N."/>
            <person name="Kosti I."/>
            <person name="LaButti K."/>
            <person name="Lindquist E.A."/>
            <person name="Lucas S."/>
            <person name="Salamov A.A."/>
            <person name="Bradshaw R.E."/>
            <person name="Ciuffetti L."/>
            <person name="Hamelin R.C."/>
            <person name="Kema G.H.J."/>
            <person name="Lawrence C."/>
            <person name="Scott J.A."/>
            <person name="Spatafora J.W."/>
            <person name="Turgeon B.G."/>
            <person name="de Wit P.J.G.M."/>
            <person name="Zhong S."/>
            <person name="Goodwin S.B."/>
            <person name="Grigoriev I.V."/>
        </authorList>
    </citation>
    <scope>NUCLEOTIDE SEQUENCE [LARGE SCALE GENOMIC DNA]</scope>
    <source>
        <strain evidence="13">NZE10 / CBS 128990</strain>
    </source>
</reference>
<proteinExistence type="inferred from homology"/>
<evidence type="ECO:0000256" key="3">
    <source>
        <dbReference type="ARBA" id="ARBA00022692"/>
    </source>
</evidence>
<dbReference type="Gene3D" id="2.130.10.10">
    <property type="entry name" value="YVTN repeat-like/Quinoprotein amine dehydrogenase"/>
    <property type="match status" value="1"/>
</dbReference>
<dbReference type="OMA" id="EPQLAIF"/>
<keyword evidence="9 10" id="KW-0472">Membrane</keyword>
<dbReference type="PANTHER" id="PTHR23284:SF0">
    <property type="entry name" value="PROLACTIN REGULATORY ELEMENT-BINDING PROTEIN"/>
    <property type="match status" value="1"/>
</dbReference>
<keyword evidence="7 10" id="KW-0653">Protein transport</keyword>
<dbReference type="Proteomes" id="UP000016933">
    <property type="component" value="Unassembled WGS sequence"/>
</dbReference>
<dbReference type="GO" id="GO:0003400">
    <property type="term" value="P:regulation of COPII vesicle coating"/>
    <property type="evidence" value="ECO:0007669"/>
    <property type="project" value="UniProtKB-UniRule"/>
</dbReference>
<gene>
    <name evidence="12" type="ORF">DOTSEDRAFT_72400</name>
</gene>
<keyword evidence="13" id="KW-1185">Reference proteome</keyword>
<feature type="region of interest" description="Disordered" evidence="11">
    <location>
        <begin position="111"/>
        <end position="131"/>
    </location>
</feature>
<evidence type="ECO:0000256" key="8">
    <source>
        <dbReference type="ARBA" id="ARBA00022989"/>
    </source>
</evidence>
<dbReference type="EMBL" id="KB446540">
    <property type="protein sequence ID" value="EME42964.1"/>
    <property type="molecule type" value="Genomic_DNA"/>
</dbReference>
<keyword evidence="4 10" id="KW-0677">Repeat</keyword>
<name>M2Y3U3_DOTSN</name>
<dbReference type="InterPro" id="IPR036322">
    <property type="entry name" value="WD40_repeat_dom_sf"/>
</dbReference>
<dbReference type="AlphaFoldDB" id="M2Y3U3"/>
<evidence type="ECO:0000313" key="12">
    <source>
        <dbReference type="EMBL" id="EME42964.1"/>
    </source>
</evidence>
<protein>
    <recommendedName>
        <fullName evidence="10">Guanine nucleotide-exchange factor SEC12</fullName>
    </recommendedName>
</protein>
<evidence type="ECO:0000256" key="9">
    <source>
        <dbReference type="ARBA" id="ARBA00023136"/>
    </source>
</evidence>
<evidence type="ECO:0000256" key="6">
    <source>
        <dbReference type="ARBA" id="ARBA00022892"/>
    </source>
</evidence>
<feature type="transmembrane region" description="Helical" evidence="10">
    <location>
        <begin position="468"/>
        <end position="489"/>
    </location>
</feature>
<evidence type="ECO:0000256" key="2">
    <source>
        <dbReference type="ARBA" id="ARBA00022574"/>
    </source>
</evidence>
<dbReference type="GO" id="GO:0005789">
    <property type="term" value="C:endoplasmic reticulum membrane"/>
    <property type="evidence" value="ECO:0007669"/>
    <property type="project" value="UniProtKB-SubCell"/>
</dbReference>